<proteinExistence type="predicted"/>
<gene>
    <name evidence="1" type="ORF">JK361_36480</name>
</gene>
<keyword evidence="2" id="KW-1185">Reference proteome</keyword>
<dbReference type="NCBIfam" id="TIGR01409">
    <property type="entry name" value="TAT_signal_seq"/>
    <property type="match status" value="1"/>
</dbReference>
<name>A0ABS1PCA1_9ACTN</name>
<dbReference type="Proteomes" id="UP000621386">
    <property type="component" value="Unassembled WGS sequence"/>
</dbReference>
<evidence type="ECO:0000313" key="2">
    <source>
        <dbReference type="Proteomes" id="UP000621386"/>
    </source>
</evidence>
<dbReference type="InterPro" id="IPR019546">
    <property type="entry name" value="TAT_signal_bac_arc"/>
</dbReference>
<dbReference type="RefSeq" id="WP_201826646.1">
    <property type="nucleotide sequence ID" value="NZ_JAERRH010000027.1"/>
</dbReference>
<protein>
    <submittedName>
        <fullName evidence="1">Twin-arginine translocation signal domain-containing protein</fullName>
    </submittedName>
</protein>
<sequence length="127" mass="13105">MTSISRRSLLGYSGTTAAGAMIGGTVSAPQAQAAQAQAAQAETAQAETETAAADFPRGTLFDGVASLNADRDMPYELQIKFSVTTEEAPAANAITPQEIARLLSDFAVSKGWPPVTFYGTPAPAPLN</sequence>
<evidence type="ECO:0000313" key="1">
    <source>
        <dbReference type="EMBL" id="MBL1109999.1"/>
    </source>
</evidence>
<comment type="caution">
    <text evidence="1">The sequence shown here is derived from an EMBL/GenBank/DDBJ whole genome shotgun (WGS) entry which is preliminary data.</text>
</comment>
<accession>A0ABS1PCA1</accession>
<dbReference type="EMBL" id="JAERRH010000027">
    <property type="protein sequence ID" value="MBL1109999.1"/>
    <property type="molecule type" value="Genomic_DNA"/>
</dbReference>
<reference evidence="1 2" key="1">
    <citation type="submission" date="2021-01" db="EMBL/GenBank/DDBJ databases">
        <title>WGS of actinomycetes isolated from Thailand.</title>
        <authorList>
            <person name="Thawai C."/>
        </authorList>
    </citation>
    <scope>NUCLEOTIDE SEQUENCE [LARGE SCALE GENOMIC DNA]</scope>
    <source>
        <strain evidence="1 2">CH5-8</strain>
    </source>
</reference>
<dbReference type="InterPro" id="IPR006311">
    <property type="entry name" value="TAT_signal"/>
</dbReference>
<organism evidence="1 2">
    <name type="scientific">Streptomyces musisoli</name>
    <dbReference type="NCBI Taxonomy" id="2802280"/>
    <lineage>
        <taxon>Bacteria</taxon>
        <taxon>Bacillati</taxon>
        <taxon>Actinomycetota</taxon>
        <taxon>Actinomycetes</taxon>
        <taxon>Kitasatosporales</taxon>
        <taxon>Streptomycetaceae</taxon>
        <taxon>Streptomyces</taxon>
    </lineage>
</organism>
<dbReference type="PROSITE" id="PS51318">
    <property type="entry name" value="TAT"/>
    <property type="match status" value="1"/>
</dbReference>